<evidence type="ECO:0000256" key="1">
    <source>
        <dbReference type="SAM" id="MobiDB-lite"/>
    </source>
</evidence>
<evidence type="ECO:0000313" key="6">
    <source>
        <dbReference type="Proteomes" id="UP001152797"/>
    </source>
</evidence>
<comment type="caution">
    <text evidence="4">The sequence shown here is derived from an EMBL/GenBank/DDBJ whole genome shotgun (WGS) entry which is preliminary data.</text>
</comment>
<reference evidence="4" key="1">
    <citation type="submission" date="2022-10" db="EMBL/GenBank/DDBJ databases">
        <authorList>
            <person name="Chen Y."/>
            <person name="Dougan E. K."/>
            <person name="Chan C."/>
            <person name="Rhodes N."/>
            <person name="Thang M."/>
        </authorList>
    </citation>
    <scope>NUCLEOTIDE SEQUENCE</scope>
</reference>
<evidence type="ECO:0000256" key="2">
    <source>
        <dbReference type="SAM" id="Phobius"/>
    </source>
</evidence>
<evidence type="ECO:0000313" key="4">
    <source>
        <dbReference type="EMBL" id="CAI4011400.1"/>
    </source>
</evidence>
<feature type="compositionally biased region" description="Basic and acidic residues" evidence="1">
    <location>
        <begin position="274"/>
        <end position="301"/>
    </location>
</feature>
<feature type="compositionally biased region" description="Acidic residues" evidence="1">
    <location>
        <begin position="327"/>
        <end position="338"/>
    </location>
</feature>
<reference evidence="5 6" key="2">
    <citation type="submission" date="2024-05" db="EMBL/GenBank/DDBJ databases">
        <authorList>
            <person name="Chen Y."/>
            <person name="Shah S."/>
            <person name="Dougan E. K."/>
            <person name="Thang M."/>
            <person name="Chan C."/>
        </authorList>
    </citation>
    <scope>NUCLEOTIDE SEQUENCE [LARGE SCALE GENOMIC DNA]</scope>
</reference>
<proteinExistence type="predicted"/>
<keyword evidence="2" id="KW-0812">Transmembrane</keyword>
<evidence type="ECO:0000313" key="5">
    <source>
        <dbReference type="EMBL" id="CAL4798712.1"/>
    </source>
</evidence>
<sequence>MLRIVLLQCAVGVARTFSQGEDCDSLPLLVESIAEKDNASLAAECRRHLGLRDCEQLLLSVGKGPWDTEVRQKACKKIADLLQSRTLLDTPLDKVVATKSPEPTEEPATLETVSPDALATLAPVELPTVAPVELVTVAPLPEVELVTVAPVEVPSLAPLPAVLLPTVAPAAASAEGEEAEDAEASQAQATPGLLNALGQTFVSPAAELTPEDRPSWLSPSADLQNPLDAVDAALQPILTTAAPLRPVAEALRGAANGLLKGLAESEQTQTGEADVSKQSDQEHPSWKKEESFHERETDEAKGPFGVDLGDFISSNANQDPSQRDSSPEVETEGSSDEDWMEDKFKLRRKVVDSGTHKMLLWAFLFVALVSFASSLVIRWRPTAPTAYSRLEAQVPFSSSRQVRVA</sequence>
<name>A0A9P1DKN5_9DINO</name>
<accession>A0A9P1DKN5</accession>
<feature type="region of interest" description="Disordered" evidence="1">
    <location>
        <begin position="263"/>
        <end position="338"/>
    </location>
</feature>
<dbReference type="EMBL" id="CAMXCT010005101">
    <property type="protein sequence ID" value="CAI4011400.1"/>
    <property type="molecule type" value="Genomic_DNA"/>
</dbReference>
<feature type="signal peptide" evidence="3">
    <location>
        <begin position="1"/>
        <end position="16"/>
    </location>
</feature>
<feature type="chain" id="PRO_5043271451" evidence="3">
    <location>
        <begin position="17"/>
        <end position="405"/>
    </location>
</feature>
<keyword evidence="3" id="KW-0732">Signal</keyword>
<dbReference type="AlphaFoldDB" id="A0A9P1DKN5"/>
<dbReference type="EMBL" id="CAMXCT020005101">
    <property type="protein sequence ID" value="CAL1164775.1"/>
    <property type="molecule type" value="Genomic_DNA"/>
</dbReference>
<keyword evidence="2" id="KW-1133">Transmembrane helix</keyword>
<feature type="transmembrane region" description="Helical" evidence="2">
    <location>
        <begin position="358"/>
        <end position="379"/>
    </location>
</feature>
<gene>
    <name evidence="4" type="ORF">C1SCF055_LOCUS36570</name>
</gene>
<protein>
    <submittedName>
        <fullName evidence="4">Uncharacterized protein</fullName>
    </submittedName>
</protein>
<keyword evidence="2" id="KW-0472">Membrane</keyword>
<dbReference type="EMBL" id="CAMXCT030005101">
    <property type="protein sequence ID" value="CAL4798712.1"/>
    <property type="molecule type" value="Genomic_DNA"/>
</dbReference>
<organism evidence="4">
    <name type="scientific">Cladocopium goreaui</name>
    <dbReference type="NCBI Taxonomy" id="2562237"/>
    <lineage>
        <taxon>Eukaryota</taxon>
        <taxon>Sar</taxon>
        <taxon>Alveolata</taxon>
        <taxon>Dinophyceae</taxon>
        <taxon>Suessiales</taxon>
        <taxon>Symbiodiniaceae</taxon>
        <taxon>Cladocopium</taxon>
    </lineage>
</organism>
<evidence type="ECO:0000256" key="3">
    <source>
        <dbReference type="SAM" id="SignalP"/>
    </source>
</evidence>
<dbReference type="Proteomes" id="UP001152797">
    <property type="component" value="Unassembled WGS sequence"/>
</dbReference>
<keyword evidence="6" id="KW-1185">Reference proteome</keyword>